<gene>
    <name evidence="2" type="ORF">MIND_00008100</name>
</gene>
<proteinExistence type="predicted"/>
<feature type="domain" description="BTB" evidence="1">
    <location>
        <begin position="23"/>
        <end position="85"/>
    </location>
</feature>
<dbReference type="GeneID" id="59339570"/>
<name>A0A8H6WFN7_9AGAR</name>
<reference evidence="2" key="1">
    <citation type="submission" date="2020-05" db="EMBL/GenBank/DDBJ databases">
        <title>Mycena genomes resolve the evolution of fungal bioluminescence.</title>
        <authorList>
            <person name="Tsai I.J."/>
        </authorList>
    </citation>
    <scope>NUCLEOTIDE SEQUENCE</scope>
    <source>
        <strain evidence="2">171206Taipei</strain>
    </source>
</reference>
<evidence type="ECO:0000313" key="3">
    <source>
        <dbReference type="Proteomes" id="UP000636479"/>
    </source>
</evidence>
<dbReference type="EMBL" id="JACAZF010000001">
    <property type="protein sequence ID" value="KAF7314941.1"/>
    <property type="molecule type" value="Genomic_DNA"/>
</dbReference>
<protein>
    <submittedName>
        <fullName evidence="2">BTB domain-containing protein</fullName>
    </submittedName>
</protein>
<sequence length="348" mass="40108">MEVDLPDTSYRLHHVEDLWFDDGDIVLQAGVAQYRVYRVVLGMHSPVFKDMLAFPQPPDSELVEGQPLVVLQDLEVEVTAFLRALFEPEFFPAFPAMTNFTTIYGCIRLGNKYSVDFLLRRGLVHLSSRFMTSLTRFDASARGDHEGLYTPEFTEQKPANEIVSWKPPLDRSFLICVIALAREVDALWILPNAFYDLTFHFDALQDNIFHENLFDGVIPVVLSRKEQREWVVGFEDQISTTADIVRFLTYPPVIDGCLTPSKCPLVRFRAADYGRQMISSFSRGPLSAWAEDDWDKLQKLCPVCMKKLRELHQEARRTFWEDLPDIYRLPPWTELLKLKQAVIGDILA</sequence>
<dbReference type="RefSeq" id="XP_037224964.1">
    <property type="nucleotide sequence ID" value="XM_037357054.1"/>
</dbReference>
<evidence type="ECO:0000313" key="2">
    <source>
        <dbReference type="EMBL" id="KAF7314941.1"/>
    </source>
</evidence>
<dbReference type="PROSITE" id="PS50097">
    <property type="entry name" value="BTB"/>
    <property type="match status" value="1"/>
</dbReference>
<comment type="caution">
    <text evidence="2">The sequence shown here is derived from an EMBL/GenBank/DDBJ whole genome shotgun (WGS) entry which is preliminary data.</text>
</comment>
<dbReference type="AlphaFoldDB" id="A0A8H6WFN7"/>
<keyword evidence="3" id="KW-1185">Reference proteome</keyword>
<organism evidence="2 3">
    <name type="scientific">Mycena indigotica</name>
    <dbReference type="NCBI Taxonomy" id="2126181"/>
    <lineage>
        <taxon>Eukaryota</taxon>
        <taxon>Fungi</taxon>
        <taxon>Dikarya</taxon>
        <taxon>Basidiomycota</taxon>
        <taxon>Agaricomycotina</taxon>
        <taxon>Agaricomycetes</taxon>
        <taxon>Agaricomycetidae</taxon>
        <taxon>Agaricales</taxon>
        <taxon>Marasmiineae</taxon>
        <taxon>Mycenaceae</taxon>
        <taxon>Mycena</taxon>
    </lineage>
</organism>
<accession>A0A8H6WFN7</accession>
<dbReference type="Proteomes" id="UP000636479">
    <property type="component" value="Unassembled WGS sequence"/>
</dbReference>
<dbReference type="OrthoDB" id="3893071at2759"/>
<dbReference type="InterPro" id="IPR000210">
    <property type="entry name" value="BTB/POZ_dom"/>
</dbReference>
<evidence type="ECO:0000259" key="1">
    <source>
        <dbReference type="PROSITE" id="PS50097"/>
    </source>
</evidence>